<keyword evidence="10" id="KW-0997">Cell inner membrane</keyword>
<dbReference type="EMBL" id="JBAJEX010000001">
    <property type="protein sequence ID" value="MEO1765854.1"/>
    <property type="molecule type" value="Genomic_DNA"/>
</dbReference>
<comment type="function">
    <text evidence="1 10">Controls the rotational direction of flagella during chemotaxis.</text>
</comment>
<accession>A0ABV0EBC3</accession>
<proteinExistence type="inferred from homology"/>
<comment type="similarity">
    <text evidence="3 10">Belongs to the FliL family.</text>
</comment>
<dbReference type="Proteomes" id="UP001482231">
    <property type="component" value="Unassembled WGS sequence"/>
</dbReference>
<evidence type="ECO:0000256" key="9">
    <source>
        <dbReference type="ARBA" id="ARBA00023136"/>
    </source>
</evidence>
<dbReference type="Pfam" id="PF03748">
    <property type="entry name" value="FliL"/>
    <property type="match status" value="1"/>
</dbReference>
<evidence type="ECO:0000256" key="8">
    <source>
        <dbReference type="ARBA" id="ARBA00022989"/>
    </source>
</evidence>
<evidence type="ECO:0000256" key="10">
    <source>
        <dbReference type="RuleBase" id="RU364125"/>
    </source>
</evidence>
<gene>
    <name evidence="11" type="primary">fliL</name>
    <name evidence="11" type="ORF">V6E02_01285</name>
</gene>
<evidence type="ECO:0000256" key="7">
    <source>
        <dbReference type="ARBA" id="ARBA00022779"/>
    </source>
</evidence>
<dbReference type="RefSeq" id="WP_347306372.1">
    <property type="nucleotide sequence ID" value="NZ_JBAJEX010000001.1"/>
</dbReference>
<dbReference type="NCBIfam" id="NF005435">
    <property type="entry name" value="PRK07021.1"/>
    <property type="match status" value="1"/>
</dbReference>
<keyword evidence="6 10" id="KW-0812">Transmembrane</keyword>
<name>A0ABV0EBC3_9BURK</name>
<keyword evidence="7 10" id="KW-0283">Flagellar rotation</keyword>
<evidence type="ECO:0000256" key="4">
    <source>
        <dbReference type="ARBA" id="ARBA00022475"/>
    </source>
</evidence>
<dbReference type="PANTHER" id="PTHR35091:SF2">
    <property type="entry name" value="FLAGELLAR PROTEIN FLIL"/>
    <property type="match status" value="1"/>
</dbReference>
<keyword evidence="11" id="KW-0969">Cilium</keyword>
<comment type="subcellular location">
    <subcellularLocation>
        <location evidence="10">Cell inner membrane</location>
    </subcellularLocation>
    <subcellularLocation>
        <location evidence="2">Cell membrane</location>
        <topology evidence="2">Single-pass membrane protein</topology>
    </subcellularLocation>
</comment>
<evidence type="ECO:0000256" key="3">
    <source>
        <dbReference type="ARBA" id="ARBA00008281"/>
    </source>
</evidence>
<keyword evidence="12" id="KW-1185">Reference proteome</keyword>
<keyword evidence="8 10" id="KW-1133">Transmembrane helix</keyword>
<evidence type="ECO:0000313" key="11">
    <source>
        <dbReference type="EMBL" id="MEO1765854.1"/>
    </source>
</evidence>
<keyword evidence="11" id="KW-0282">Flagellum</keyword>
<comment type="caution">
    <text evidence="11">The sequence shown here is derived from an EMBL/GenBank/DDBJ whole genome shotgun (WGS) entry which is preliminary data.</text>
</comment>
<keyword evidence="5 10" id="KW-0145">Chemotaxis</keyword>
<evidence type="ECO:0000256" key="2">
    <source>
        <dbReference type="ARBA" id="ARBA00004162"/>
    </source>
</evidence>
<evidence type="ECO:0000256" key="6">
    <source>
        <dbReference type="ARBA" id="ARBA00022692"/>
    </source>
</evidence>
<keyword evidence="9 10" id="KW-0472">Membrane</keyword>
<protein>
    <recommendedName>
        <fullName evidence="10">Flagellar protein FliL</fullName>
    </recommendedName>
</protein>
<dbReference type="InterPro" id="IPR005503">
    <property type="entry name" value="FliL"/>
</dbReference>
<evidence type="ECO:0000313" key="12">
    <source>
        <dbReference type="Proteomes" id="UP001482231"/>
    </source>
</evidence>
<keyword evidence="11" id="KW-0966">Cell projection</keyword>
<sequence>MAQAKNAPPPADGGDAAPKKKSKFLIITIVAVLLAGGGGGAAWWFLAGSKGGGSHETAHKEETEKPPVFTRLDQFTVNLQRGADGEDHYLQVEVDLQVANEKVIEQIKLRMPQIRNATLLLMSSKTAEELAPVEGKQKLANDIVTQVNQILGVKDPKQGVLAVYFSAFVIQ</sequence>
<reference evidence="11 12" key="1">
    <citation type="submission" date="2024-02" db="EMBL/GenBank/DDBJ databases">
        <title>New thermophilic sulfur-oxidizing bacteria from a hot springs of the Uzon caldera (Kamchatka, Russia).</title>
        <authorList>
            <person name="Dukat A.M."/>
            <person name="Elcheninov A.G."/>
            <person name="Frolov E.N."/>
        </authorList>
    </citation>
    <scope>NUCLEOTIDE SEQUENCE [LARGE SCALE GENOMIC DNA]</scope>
    <source>
        <strain evidence="11 12">AK1</strain>
    </source>
</reference>
<feature type="transmembrane region" description="Helical" evidence="10">
    <location>
        <begin position="24"/>
        <end position="46"/>
    </location>
</feature>
<organism evidence="11 12">
    <name type="scientific">Thiobacter aerophilum</name>
    <dbReference type="NCBI Taxonomy" id="3121275"/>
    <lineage>
        <taxon>Bacteria</taxon>
        <taxon>Pseudomonadati</taxon>
        <taxon>Pseudomonadota</taxon>
        <taxon>Betaproteobacteria</taxon>
        <taxon>Burkholderiales</taxon>
        <taxon>Thiobacteraceae</taxon>
        <taxon>Thiobacter</taxon>
    </lineage>
</organism>
<dbReference type="PANTHER" id="PTHR35091">
    <property type="entry name" value="FLAGELLAR PROTEIN FLIL"/>
    <property type="match status" value="1"/>
</dbReference>
<evidence type="ECO:0000256" key="1">
    <source>
        <dbReference type="ARBA" id="ARBA00002254"/>
    </source>
</evidence>
<keyword evidence="4" id="KW-1003">Cell membrane</keyword>
<evidence type="ECO:0000256" key="5">
    <source>
        <dbReference type="ARBA" id="ARBA00022500"/>
    </source>
</evidence>